<dbReference type="Proteomes" id="UP000275078">
    <property type="component" value="Unassembled WGS sequence"/>
</dbReference>
<protein>
    <submittedName>
        <fullName evidence="2">Uncharacterized protein</fullName>
    </submittedName>
</protein>
<accession>A0A3N4ILI6</accession>
<reference evidence="2 3" key="1">
    <citation type="journal article" date="2018" name="Nat. Ecol. Evol.">
        <title>Pezizomycetes genomes reveal the molecular basis of ectomycorrhizal truffle lifestyle.</title>
        <authorList>
            <person name="Murat C."/>
            <person name="Payen T."/>
            <person name="Noel B."/>
            <person name="Kuo A."/>
            <person name="Morin E."/>
            <person name="Chen J."/>
            <person name="Kohler A."/>
            <person name="Krizsan K."/>
            <person name="Balestrini R."/>
            <person name="Da Silva C."/>
            <person name="Montanini B."/>
            <person name="Hainaut M."/>
            <person name="Levati E."/>
            <person name="Barry K.W."/>
            <person name="Belfiori B."/>
            <person name="Cichocki N."/>
            <person name="Clum A."/>
            <person name="Dockter R.B."/>
            <person name="Fauchery L."/>
            <person name="Guy J."/>
            <person name="Iotti M."/>
            <person name="Le Tacon F."/>
            <person name="Lindquist E.A."/>
            <person name="Lipzen A."/>
            <person name="Malagnac F."/>
            <person name="Mello A."/>
            <person name="Molinier V."/>
            <person name="Miyauchi S."/>
            <person name="Poulain J."/>
            <person name="Riccioni C."/>
            <person name="Rubini A."/>
            <person name="Sitrit Y."/>
            <person name="Splivallo R."/>
            <person name="Traeger S."/>
            <person name="Wang M."/>
            <person name="Zifcakova L."/>
            <person name="Wipf D."/>
            <person name="Zambonelli A."/>
            <person name="Paolocci F."/>
            <person name="Nowrousian M."/>
            <person name="Ottonello S."/>
            <person name="Baldrian P."/>
            <person name="Spatafora J.W."/>
            <person name="Henrissat B."/>
            <person name="Nagy L.G."/>
            <person name="Aury J.M."/>
            <person name="Wincker P."/>
            <person name="Grigoriev I.V."/>
            <person name="Bonfante P."/>
            <person name="Martin F.M."/>
        </authorList>
    </citation>
    <scope>NUCLEOTIDE SEQUENCE [LARGE SCALE GENOMIC DNA]</scope>
    <source>
        <strain evidence="2 3">RN42</strain>
    </source>
</reference>
<evidence type="ECO:0000313" key="2">
    <source>
        <dbReference type="EMBL" id="RPA82484.1"/>
    </source>
</evidence>
<feature type="region of interest" description="Disordered" evidence="1">
    <location>
        <begin position="406"/>
        <end position="428"/>
    </location>
</feature>
<name>A0A3N4ILI6_ASCIM</name>
<keyword evidence="3" id="KW-1185">Reference proteome</keyword>
<gene>
    <name evidence="2" type="ORF">BJ508DRAFT_414113</name>
</gene>
<sequence length="534" mass="59594">MAGRKRRHVSVESNYSPEPEEAAPPVSPAGVPPTKRSLRRPPGPNNTSDSKATGTGSNTVPLSLFTTAFPTKSETLDLLDSLPDSRPEPAENVPDSLKHLTVGLHRDTDRDCLVVTGDGPGESVELLLKYLGARDRLHRSRAPLLDELDESSELSASRKALVMLYLSILAYQLDMEELRSLADRDLKGILDNAARLMPGWAWYDPDEQCWEGPMRCNHPDDLDAPGIISLVKALLANPPDAGKEGKEGQEMTMKDLLENGHGYHGVKPGGKSRTDMWLDDKSGRYERTCDSLVYEFLARRVQFLRLHAEFHGLLEEFPKVAVRLVVRSPMEPVPLFEYEEVKGKEEARCGDWRREYGLQTARGRHDELLPHLCGECRGKAEEIEDQDRCICGLELGNAENCEECKTYEPEEEEEGDEHGEEAEDSEDDSEVDQLLAMAELRVILDEAEDLFDSGDRDVYWWDVKRIAVGVLELVAEDELTAFVEELGREGGNCGSLATPERASVDSVGRLGPRQLRASTEVKREVKEGRMDCDV</sequence>
<evidence type="ECO:0000313" key="3">
    <source>
        <dbReference type="Proteomes" id="UP000275078"/>
    </source>
</evidence>
<dbReference type="EMBL" id="ML119671">
    <property type="protein sequence ID" value="RPA82484.1"/>
    <property type="molecule type" value="Genomic_DNA"/>
</dbReference>
<evidence type="ECO:0000256" key="1">
    <source>
        <dbReference type="SAM" id="MobiDB-lite"/>
    </source>
</evidence>
<feature type="compositionally biased region" description="Acidic residues" evidence="1">
    <location>
        <begin position="409"/>
        <end position="428"/>
    </location>
</feature>
<organism evidence="2 3">
    <name type="scientific">Ascobolus immersus RN42</name>
    <dbReference type="NCBI Taxonomy" id="1160509"/>
    <lineage>
        <taxon>Eukaryota</taxon>
        <taxon>Fungi</taxon>
        <taxon>Dikarya</taxon>
        <taxon>Ascomycota</taxon>
        <taxon>Pezizomycotina</taxon>
        <taxon>Pezizomycetes</taxon>
        <taxon>Pezizales</taxon>
        <taxon>Ascobolaceae</taxon>
        <taxon>Ascobolus</taxon>
    </lineage>
</organism>
<feature type="compositionally biased region" description="Polar residues" evidence="1">
    <location>
        <begin position="45"/>
        <end position="62"/>
    </location>
</feature>
<dbReference type="AlphaFoldDB" id="A0A3N4ILI6"/>
<proteinExistence type="predicted"/>
<feature type="region of interest" description="Disordered" evidence="1">
    <location>
        <begin position="1"/>
        <end position="62"/>
    </location>
</feature>